<dbReference type="VEuPathDB" id="VectorBase:LOC119166918"/>
<comment type="caution">
    <text evidence="3">The sequence shown here is derived from an EMBL/GenBank/DDBJ whole genome shotgun (WGS) entry which is preliminary data.</text>
</comment>
<feature type="compositionally biased region" description="Polar residues" evidence="1">
    <location>
        <begin position="142"/>
        <end position="151"/>
    </location>
</feature>
<dbReference type="EMBL" id="JABSTU010000006">
    <property type="protein sequence ID" value="KAH8027908.1"/>
    <property type="molecule type" value="Genomic_DNA"/>
</dbReference>
<dbReference type="Proteomes" id="UP000821866">
    <property type="component" value="Chromosome 4"/>
</dbReference>
<dbReference type="PROSITE" id="PS50108">
    <property type="entry name" value="CRIB"/>
    <property type="match status" value="1"/>
</dbReference>
<dbReference type="AlphaFoldDB" id="A0A9J6E0V7"/>
<evidence type="ECO:0000259" key="2">
    <source>
        <dbReference type="PROSITE" id="PS50108"/>
    </source>
</evidence>
<evidence type="ECO:0000313" key="3">
    <source>
        <dbReference type="EMBL" id="KAH8027908.1"/>
    </source>
</evidence>
<evidence type="ECO:0000313" key="4">
    <source>
        <dbReference type="Proteomes" id="UP000821866"/>
    </source>
</evidence>
<reference evidence="3" key="1">
    <citation type="journal article" date="2020" name="Cell">
        <title>Large-Scale Comparative Analyses of Tick Genomes Elucidate Their Genetic Diversity and Vector Capacities.</title>
        <authorList>
            <consortium name="Tick Genome and Microbiome Consortium (TIGMIC)"/>
            <person name="Jia N."/>
            <person name="Wang J."/>
            <person name="Shi W."/>
            <person name="Du L."/>
            <person name="Sun Y."/>
            <person name="Zhan W."/>
            <person name="Jiang J.F."/>
            <person name="Wang Q."/>
            <person name="Zhang B."/>
            <person name="Ji P."/>
            <person name="Bell-Sakyi L."/>
            <person name="Cui X.M."/>
            <person name="Yuan T.T."/>
            <person name="Jiang B.G."/>
            <person name="Yang W.F."/>
            <person name="Lam T.T."/>
            <person name="Chang Q.C."/>
            <person name="Ding S.J."/>
            <person name="Wang X.J."/>
            <person name="Zhu J.G."/>
            <person name="Ruan X.D."/>
            <person name="Zhao L."/>
            <person name="Wei J.T."/>
            <person name="Ye R.Z."/>
            <person name="Que T.C."/>
            <person name="Du C.H."/>
            <person name="Zhou Y.H."/>
            <person name="Cheng J.X."/>
            <person name="Dai P.F."/>
            <person name="Guo W.B."/>
            <person name="Han X.H."/>
            <person name="Huang E.J."/>
            <person name="Li L.F."/>
            <person name="Wei W."/>
            <person name="Gao Y.C."/>
            <person name="Liu J.Z."/>
            <person name="Shao H.Z."/>
            <person name="Wang X."/>
            <person name="Wang C.C."/>
            <person name="Yang T.C."/>
            <person name="Huo Q.B."/>
            <person name="Li W."/>
            <person name="Chen H.Y."/>
            <person name="Chen S.E."/>
            <person name="Zhou L.G."/>
            <person name="Ni X.B."/>
            <person name="Tian J.H."/>
            <person name="Sheng Y."/>
            <person name="Liu T."/>
            <person name="Pan Y.S."/>
            <person name="Xia L.Y."/>
            <person name="Li J."/>
            <person name="Zhao F."/>
            <person name="Cao W.C."/>
        </authorList>
    </citation>
    <scope>NUCLEOTIDE SEQUENCE</scope>
    <source>
        <strain evidence="3">Rmic-2018</strain>
    </source>
</reference>
<dbReference type="SMART" id="SM00285">
    <property type="entry name" value="PBD"/>
    <property type="match status" value="1"/>
</dbReference>
<evidence type="ECO:0000256" key="1">
    <source>
        <dbReference type="SAM" id="MobiDB-lite"/>
    </source>
</evidence>
<proteinExistence type="predicted"/>
<feature type="compositionally biased region" description="Polar residues" evidence="1">
    <location>
        <begin position="75"/>
        <end position="92"/>
    </location>
</feature>
<accession>A0A9J6E0V7</accession>
<name>A0A9J6E0V7_RHIMP</name>
<dbReference type="InterPro" id="IPR000095">
    <property type="entry name" value="CRIB_dom"/>
</dbReference>
<gene>
    <name evidence="3" type="ORF">HPB51_011138</name>
</gene>
<protein>
    <recommendedName>
        <fullName evidence="2">CRIB domain-containing protein</fullName>
    </recommendedName>
</protein>
<keyword evidence="4" id="KW-1185">Reference proteome</keyword>
<feature type="region of interest" description="Disordered" evidence="1">
    <location>
        <begin position="42"/>
        <end position="151"/>
    </location>
</feature>
<reference evidence="3" key="2">
    <citation type="submission" date="2021-09" db="EMBL/GenBank/DDBJ databases">
        <authorList>
            <person name="Jia N."/>
            <person name="Wang J."/>
            <person name="Shi W."/>
            <person name="Du L."/>
            <person name="Sun Y."/>
            <person name="Zhan W."/>
            <person name="Jiang J."/>
            <person name="Wang Q."/>
            <person name="Zhang B."/>
            <person name="Ji P."/>
            <person name="Sakyi L.B."/>
            <person name="Cui X."/>
            <person name="Yuan T."/>
            <person name="Jiang B."/>
            <person name="Yang W."/>
            <person name="Lam T.T.-Y."/>
            <person name="Chang Q."/>
            <person name="Ding S."/>
            <person name="Wang X."/>
            <person name="Zhu J."/>
            <person name="Ruan X."/>
            <person name="Zhao L."/>
            <person name="Wei J."/>
            <person name="Que T."/>
            <person name="Du C."/>
            <person name="Cheng J."/>
            <person name="Dai P."/>
            <person name="Han X."/>
            <person name="Huang E."/>
            <person name="Gao Y."/>
            <person name="Liu J."/>
            <person name="Shao H."/>
            <person name="Ye R."/>
            <person name="Li L."/>
            <person name="Wei W."/>
            <person name="Wang X."/>
            <person name="Wang C."/>
            <person name="Huo Q."/>
            <person name="Li W."/>
            <person name="Guo W."/>
            <person name="Chen H."/>
            <person name="Chen S."/>
            <person name="Zhou L."/>
            <person name="Zhou L."/>
            <person name="Ni X."/>
            <person name="Tian J."/>
            <person name="Zhou Y."/>
            <person name="Sheng Y."/>
            <person name="Liu T."/>
            <person name="Pan Y."/>
            <person name="Xia L."/>
            <person name="Li J."/>
            <person name="Zhao F."/>
            <person name="Cao W."/>
        </authorList>
    </citation>
    <scope>NUCLEOTIDE SEQUENCE</scope>
    <source>
        <strain evidence="3">Rmic-2018</strain>
        <tissue evidence="3">Larvae</tissue>
    </source>
</reference>
<feature type="domain" description="CRIB" evidence="2">
    <location>
        <begin position="2"/>
        <end position="15"/>
    </location>
</feature>
<organism evidence="3 4">
    <name type="scientific">Rhipicephalus microplus</name>
    <name type="common">Cattle tick</name>
    <name type="synonym">Boophilus microplus</name>
    <dbReference type="NCBI Taxonomy" id="6941"/>
    <lineage>
        <taxon>Eukaryota</taxon>
        <taxon>Metazoa</taxon>
        <taxon>Ecdysozoa</taxon>
        <taxon>Arthropoda</taxon>
        <taxon>Chelicerata</taxon>
        <taxon>Arachnida</taxon>
        <taxon>Acari</taxon>
        <taxon>Parasitiformes</taxon>
        <taxon>Ixodida</taxon>
        <taxon>Ixodoidea</taxon>
        <taxon>Ixodidae</taxon>
        <taxon>Rhipicephalinae</taxon>
        <taxon>Rhipicephalus</taxon>
        <taxon>Boophilus</taxon>
    </lineage>
</organism>
<sequence length="151" mass="15935">MISAPSNFNHIQHMGPTELQKLIDLPTTVQGVAAMEEKRAWVKSVKPPGLSSSLCVPLQPKRPAPLAPGTVPRTAKSSLTASPDGSLSSQEHGSMLQGSAHDESRGQQASPRHSIASNNSSNLSTPPSPVDLGLGLEDPREQFSSSYESQS</sequence>